<dbReference type="EMBL" id="BAABUK010000003">
    <property type="protein sequence ID" value="GAA5807752.1"/>
    <property type="molecule type" value="Genomic_DNA"/>
</dbReference>
<comment type="caution">
    <text evidence="4">The sequence shown here is derived from an EMBL/GenBank/DDBJ whole genome shotgun (WGS) entry which is preliminary data.</text>
</comment>
<feature type="coiled-coil region" evidence="1">
    <location>
        <begin position="878"/>
        <end position="912"/>
    </location>
</feature>
<keyword evidence="5" id="KW-1185">Reference proteome</keyword>
<feature type="compositionally biased region" description="Basic and acidic residues" evidence="2">
    <location>
        <begin position="765"/>
        <end position="778"/>
    </location>
</feature>
<dbReference type="InterPro" id="IPR011993">
    <property type="entry name" value="PH-like_dom_sf"/>
</dbReference>
<dbReference type="SMART" id="SM00325">
    <property type="entry name" value="RhoGEF"/>
    <property type="match status" value="1"/>
</dbReference>
<feature type="coiled-coil region" evidence="1">
    <location>
        <begin position="952"/>
        <end position="979"/>
    </location>
</feature>
<gene>
    <name evidence="4" type="ORF">MFLAVUS_001129</name>
</gene>
<reference evidence="4 5" key="1">
    <citation type="submission" date="2024-04" db="EMBL/GenBank/DDBJ databases">
        <title>genome sequences of Mucor flavus KT1a and Helicostylum pulchrum KT1b strains isolated from the surface of a dry-aged beef.</title>
        <authorList>
            <person name="Toyotome T."/>
            <person name="Hosono M."/>
            <person name="Torimaru M."/>
            <person name="Fukuda K."/>
            <person name="Mikami N."/>
        </authorList>
    </citation>
    <scope>NUCLEOTIDE SEQUENCE [LARGE SCALE GENOMIC DNA]</scope>
    <source>
        <strain evidence="4 5">KT1a</strain>
    </source>
</reference>
<dbReference type="Proteomes" id="UP001473302">
    <property type="component" value="Unassembled WGS sequence"/>
</dbReference>
<dbReference type="PROSITE" id="PS50010">
    <property type="entry name" value="DH_2"/>
    <property type="match status" value="1"/>
</dbReference>
<dbReference type="CDD" id="cd00160">
    <property type="entry name" value="RhoGEF"/>
    <property type="match status" value="1"/>
</dbReference>
<dbReference type="Gene3D" id="2.30.29.30">
    <property type="entry name" value="Pleckstrin-homology domain (PH domain)/Phosphotyrosine-binding domain (PTB)"/>
    <property type="match status" value="1"/>
</dbReference>
<dbReference type="InterPro" id="IPR000219">
    <property type="entry name" value="DH_dom"/>
</dbReference>
<dbReference type="PANTHER" id="PTHR45818">
    <property type="entry name" value="PROTEIN VAV"/>
    <property type="match status" value="1"/>
</dbReference>
<dbReference type="Gene3D" id="1.20.900.10">
    <property type="entry name" value="Dbl homology (DH) domain"/>
    <property type="match status" value="1"/>
</dbReference>
<evidence type="ECO:0000313" key="5">
    <source>
        <dbReference type="Proteomes" id="UP001473302"/>
    </source>
</evidence>
<evidence type="ECO:0000256" key="1">
    <source>
        <dbReference type="SAM" id="Coils"/>
    </source>
</evidence>
<feature type="domain" description="DH" evidence="3">
    <location>
        <begin position="100"/>
        <end position="289"/>
    </location>
</feature>
<organism evidence="4 5">
    <name type="scientific">Mucor flavus</name>
    <dbReference type="NCBI Taxonomy" id="439312"/>
    <lineage>
        <taxon>Eukaryota</taxon>
        <taxon>Fungi</taxon>
        <taxon>Fungi incertae sedis</taxon>
        <taxon>Mucoromycota</taxon>
        <taxon>Mucoromycotina</taxon>
        <taxon>Mucoromycetes</taxon>
        <taxon>Mucorales</taxon>
        <taxon>Mucorineae</taxon>
        <taxon>Mucoraceae</taxon>
        <taxon>Mucor</taxon>
    </lineage>
</organism>
<sequence>MVSDYDKKEIIMQQLDISLDSIGYIYSRQLLDFNAQPSNFNSESVCHFYDILVHEPTQSSEKSSKLFQQFNQLITSPSTLHHPTAPSISPKREFVKNDERRQYLLDEFIMTEANYLSSLKTFINLIVEPLRQRSKDRQRAIIGQYECANIFMNIDELVTVTEDFYNDLIQYNLNPAICGVNLGDLCLSHMRRFTCYNRFLLGVHNAQIINEKQLKNPVYFAFLEKVINNQGNGNQTVYDYLALPSQRVGRYTMYYKELMKHTTDDHVDLPGLHSSLLKAEEIANMTEEIHTQIMKIFRRLLQAVQYCPESLISFQRRFLCYLDTAEIDPQTLKPVQPVTLFLFSDKIMVVKRPSYESDGLDLCGLDQRMYQGSERKDFCIRKEAVTGKMKFIGWASLNDIDIHDGPDTSFSKSSFTLLCNNSGPLLSSPDTDQTTQKSLEAYFQHDQQRHSFALNDSGNLINREYFQTVEKTRSHFIHQFGKTKNNLKTSDELIQSSYCQWNHHHFFANIYPTSRYHKVSNKNEIALFYIEKNTVNIEAILSNCFIAPNMVGFVVPHEKDDNYRFAIRSKCAIEPAVWKLLFDAYTGSYLVLLCDRDLLQSSQLANSPVHQAPQPSRFSIKQDLIRKKSKSTFKLFTSLANNNNSTHRQQPPLPNSPTPSGIVRPRTTSTYSEYILGLETSNHSIHYSTSSSSCASSIKSQLSADSRLTLQSLASNHLPADVLSPQQSMLGKFAAEASINQPRYFSPSFHPSRTASYEIQSAATKRSEEPPQRPEYSNRSRSPLSIREPTPAMIEPGSGFSTVNSRYSSISTLGSQRSSLFLDRDRFDSPRPVSDLLIPIATPNSGENIIKYYSTSADSFAKRPMYFMEEKSDLYKELKEKNKTVLMLTSLLQRKEEEIELLKADLDDSVSELGTVCDKFNSELENLSTIYQLSPDERPSHPSPDMQMKRKLETALLERNQWQLRAADLEQQLRLLVLNNNTKPYESPRRYHQRSFSQGNR</sequence>
<dbReference type="InterPro" id="IPR035899">
    <property type="entry name" value="DBL_dom_sf"/>
</dbReference>
<evidence type="ECO:0000313" key="4">
    <source>
        <dbReference type="EMBL" id="GAA5807752.1"/>
    </source>
</evidence>
<feature type="region of interest" description="Disordered" evidence="2">
    <location>
        <begin position="745"/>
        <end position="790"/>
    </location>
</feature>
<feature type="region of interest" description="Disordered" evidence="2">
    <location>
        <begin position="641"/>
        <end position="664"/>
    </location>
</feature>
<evidence type="ECO:0000256" key="2">
    <source>
        <dbReference type="SAM" id="MobiDB-lite"/>
    </source>
</evidence>
<dbReference type="Pfam" id="PF00621">
    <property type="entry name" value="RhoGEF"/>
    <property type="match status" value="1"/>
</dbReference>
<name>A0ABP9YLP3_9FUNG</name>
<feature type="compositionally biased region" description="Polar residues" evidence="2">
    <location>
        <begin position="745"/>
        <end position="764"/>
    </location>
</feature>
<accession>A0ABP9YLP3</accession>
<evidence type="ECO:0000259" key="3">
    <source>
        <dbReference type="PROSITE" id="PS50010"/>
    </source>
</evidence>
<keyword evidence="1" id="KW-0175">Coiled coil</keyword>
<dbReference type="PANTHER" id="PTHR45818:SF3">
    <property type="entry name" value="PROTEIN VAV"/>
    <property type="match status" value="1"/>
</dbReference>
<proteinExistence type="predicted"/>
<protein>
    <recommendedName>
        <fullName evidence="3">DH domain-containing protein</fullName>
    </recommendedName>
</protein>
<dbReference type="SUPFAM" id="SSF48065">
    <property type="entry name" value="DBL homology domain (DH-domain)"/>
    <property type="match status" value="1"/>
</dbReference>